<dbReference type="InterPro" id="IPR025736">
    <property type="entry name" value="PucR_C-HTH_dom"/>
</dbReference>
<name>A0A3A9KV73_9BACI</name>
<proteinExistence type="predicted"/>
<sequence length="313" mass="36220">MFTKIIHRKEHTIMFDQLKHHYSHAISSFNLPVERQFIVSFPEKENGQLILDKSLLSDQEISLLRALFQVIEGHIPLHNSQDQKFYELLIEKKEMNTEGYLYFPIRCIHFSVLGDVGDRSDFSEAMKGLFPASLSLVWKTATDGFLLQQVDSEMDESIALESIVDTIASDFYVKVSLYVGSSVPDTSSLIQQYDWENKAYSLVKRTHPSRSYFIEQDVTTYLLLDDASPDTIQFILSMLDPVRDDRSLLQSVKTYLECNMNTSLAAKKMFMHRNTLQYRVDKFIEKTSIDIKQFPNAVAVYFMLLSFNSLKNE</sequence>
<organism evidence="2 3">
    <name type="scientific">Salipaludibacillus neizhouensis</name>
    <dbReference type="NCBI Taxonomy" id="885475"/>
    <lineage>
        <taxon>Bacteria</taxon>
        <taxon>Bacillati</taxon>
        <taxon>Bacillota</taxon>
        <taxon>Bacilli</taxon>
        <taxon>Bacillales</taxon>
        <taxon>Bacillaceae</taxon>
    </lineage>
</organism>
<evidence type="ECO:0000313" key="3">
    <source>
        <dbReference type="Proteomes" id="UP000281498"/>
    </source>
</evidence>
<gene>
    <name evidence="2" type="ORF">CR203_00200</name>
</gene>
<dbReference type="InterPro" id="IPR042070">
    <property type="entry name" value="PucR_C-HTH_sf"/>
</dbReference>
<dbReference type="Pfam" id="PF13556">
    <property type="entry name" value="HTH_30"/>
    <property type="match status" value="1"/>
</dbReference>
<dbReference type="OrthoDB" id="9792148at2"/>
<dbReference type="Proteomes" id="UP000281498">
    <property type="component" value="Unassembled WGS sequence"/>
</dbReference>
<dbReference type="PANTHER" id="PTHR33744:SF15">
    <property type="entry name" value="CARBOHYDRATE DIACID REGULATOR"/>
    <property type="match status" value="1"/>
</dbReference>
<feature type="domain" description="PucR C-terminal helix-turn-helix" evidence="1">
    <location>
        <begin position="248"/>
        <end position="304"/>
    </location>
</feature>
<evidence type="ECO:0000313" key="2">
    <source>
        <dbReference type="EMBL" id="RKL68516.1"/>
    </source>
</evidence>
<comment type="caution">
    <text evidence="2">The sequence shown here is derived from an EMBL/GenBank/DDBJ whole genome shotgun (WGS) entry which is preliminary data.</text>
</comment>
<dbReference type="EMBL" id="PDOE01000001">
    <property type="protein sequence ID" value="RKL68516.1"/>
    <property type="molecule type" value="Genomic_DNA"/>
</dbReference>
<evidence type="ECO:0000259" key="1">
    <source>
        <dbReference type="Pfam" id="PF13556"/>
    </source>
</evidence>
<reference evidence="2 3" key="1">
    <citation type="submission" date="2017-10" db="EMBL/GenBank/DDBJ databases">
        <title>Bacillus sp. nov., a halophilic bacterium isolated from a Keqin Lake.</title>
        <authorList>
            <person name="Wang H."/>
        </authorList>
    </citation>
    <scope>NUCLEOTIDE SEQUENCE [LARGE SCALE GENOMIC DNA]</scope>
    <source>
        <strain evidence="2 3">KCTC 13187</strain>
    </source>
</reference>
<dbReference type="PANTHER" id="PTHR33744">
    <property type="entry name" value="CARBOHYDRATE DIACID REGULATOR"/>
    <property type="match status" value="1"/>
</dbReference>
<dbReference type="InterPro" id="IPR051448">
    <property type="entry name" value="CdaR-like_regulators"/>
</dbReference>
<dbReference type="AlphaFoldDB" id="A0A3A9KV73"/>
<protein>
    <recommendedName>
        <fullName evidence="1">PucR C-terminal helix-turn-helix domain-containing protein</fullName>
    </recommendedName>
</protein>
<keyword evidence="3" id="KW-1185">Reference proteome</keyword>
<dbReference type="Gene3D" id="1.10.10.2840">
    <property type="entry name" value="PucR C-terminal helix-turn-helix domain"/>
    <property type="match status" value="1"/>
</dbReference>
<accession>A0A3A9KV73</accession>